<evidence type="ECO:0000256" key="1">
    <source>
        <dbReference type="SAM" id="MobiDB-lite"/>
    </source>
</evidence>
<feature type="region of interest" description="Disordered" evidence="1">
    <location>
        <begin position="17"/>
        <end position="42"/>
    </location>
</feature>
<dbReference type="EMBL" id="CAAALY010039694">
    <property type="protein sequence ID" value="VEL19019.1"/>
    <property type="molecule type" value="Genomic_DNA"/>
</dbReference>
<evidence type="ECO:0000313" key="2">
    <source>
        <dbReference type="EMBL" id="VEL19019.1"/>
    </source>
</evidence>
<evidence type="ECO:0000313" key="3">
    <source>
        <dbReference type="Proteomes" id="UP000784294"/>
    </source>
</evidence>
<protein>
    <submittedName>
        <fullName evidence="2">Uncharacterized protein</fullName>
    </submittedName>
</protein>
<dbReference type="Proteomes" id="UP000784294">
    <property type="component" value="Unassembled WGS sequence"/>
</dbReference>
<keyword evidence="3" id="KW-1185">Reference proteome</keyword>
<name>A0A3S5A3Q1_9PLAT</name>
<reference evidence="2" key="1">
    <citation type="submission" date="2018-11" db="EMBL/GenBank/DDBJ databases">
        <authorList>
            <consortium name="Pathogen Informatics"/>
        </authorList>
    </citation>
    <scope>NUCLEOTIDE SEQUENCE</scope>
</reference>
<organism evidence="2 3">
    <name type="scientific">Protopolystoma xenopodis</name>
    <dbReference type="NCBI Taxonomy" id="117903"/>
    <lineage>
        <taxon>Eukaryota</taxon>
        <taxon>Metazoa</taxon>
        <taxon>Spiralia</taxon>
        <taxon>Lophotrochozoa</taxon>
        <taxon>Platyhelminthes</taxon>
        <taxon>Monogenea</taxon>
        <taxon>Polyopisthocotylea</taxon>
        <taxon>Polystomatidea</taxon>
        <taxon>Polystomatidae</taxon>
        <taxon>Protopolystoma</taxon>
    </lineage>
</organism>
<gene>
    <name evidence="2" type="ORF">PXEA_LOCUS12459</name>
</gene>
<proteinExistence type="predicted"/>
<comment type="caution">
    <text evidence="2">The sequence shown here is derived from an EMBL/GenBank/DDBJ whole genome shotgun (WGS) entry which is preliminary data.</text>
</comment>
<sequence length="99" mass="10018">MWWHVVACGRVATASSAAKGRRGLGSPGALNAGPNPAQTAPSPRSAVVFAGTFSTRHNLSAGQSDQFCQSGISGCLLVTACGPSALSGELFCHGEWAES</sequence>
<accession>A0A3S5A3Q1</accession>
<dbReference type="AlphaFoldDB" id="A0A3S5A3Q1"/>